<dbReference type="Proteomes" id="UP001589785">
    <property type="component" value="Unassembled WGS sequence"/>
</dbReference>
<dbReference type="InterPro" id="IPR011701">
    <property type="entry name" value="MFS"/>
</dbReference>
<evidence type="ECO:0000313" key="7">
    <source>
        <dbReference type="EMBL" id="MFC0299049.1"/>
    </source>
</evidence>
<sequence length="310" mass="35702">MITTVIMVNRILSEHSILPYLVEKEQLNKVNAYYTGTTQIAQAMGQILSGTMIGLWGASFTLLFNSFLYVIPILVFLFIPIKFPNYKNKKEKSEKGVLLDYLSELKEGLTLLRTNKTLLEVTSINWFTNLARASFYTFLFYYLASENNLSSIYIGVIYSAVILLGIISSVIAPRIINKYEDFKLRLYSFMVILASFTFIGMFFVPWYFVIVLFFIEFMLTNIRSMIGLKIRQIEIPDNLIGRTNGFINCIIAISYPLSALLFGFVGDLWGTKFVFLFMGIIHFVVGSLYAYKHYIHTPNRVKRIENTQTH</sequence>
<feature type="transmembrane region" description="Helical" evidence="6">
    <location>
        <begin position="150"/>
        <end position="172"/>
    </location>
</feature>
<keyword evidence="5 6" id="KW-0472">Membrane</keyword>
<reference evidence="7 8" key="1">
    <citation type="submission" date="2024-09" db="EMBL/GenBank/DDBJ databases">
        <authorList>
            <person name="Sun Q."/>
            <person name="Mori K."/>
        </authorList>
    </citation>
    <scope>NUCLEOTIDE SEQUENCE [LARGE SCALE GENOMIC DNA]</scope>
    <source>
        <strain evidence="7 8">CCM 7224</strain>
    </source>
</reference>
<feature type="transmembrane region" description="Helical" evidence="6">
    <location>
        <begin position="246"/>
        <end position="266"/>
    </location>
</feature>
<keyword evidence="8" id="KW-1185">Reference proteome</keyword>
<dbReference type="RefSeq" id="WP_083510027.1">
    <property type="nucleotide sequence ID" value="NZ_JBHLVN010000144.1"/>
</dbReference>
<keyword evidence="2" id="KW-1003">Cell membrane</keyword>
<protein>
    <submittedName>
        <fullName evidence="7">MFS transporter</fullName>
    </submittedName>
</protein>
<gene>
    <name evidence="7" type="ORF">ACFFHQ_17165</name>
</gene>
<keyword evidence="4 6" id="KW-1133">Transmembrane helix</keyword>
<dbReference type="SUPFAM" id="SSF103473">
    <property type="entry name" value="MFS general substrate transporter"/>
    <property type="match status" value="1"/>
</dbReference>
<evidence type="ECO:0000256" key="6">
    <source>
        <dbReference type="SAM" id="Phobius"/>
    </source>
</evidence>
<evidence type="ECO:0000256" key="4">
    <source>
        <dbReference type="ARBA" id="ARBA00022989"/>
    </source>
</evidence>
<evidence type="ECO:0000313" key="8">
    <source>
        <dbReference type="Proteomes" id="UP001589785"/>
    </source>
</evidence>
<comment type="caution">
    <text evidence="7">The sequence shown here is derived from an EMBL/GenBank/DDBJ whole genome shotgun (WGS) entry which is preliminary data.</text>
</comment>
<dbReference type="PANTHER" id="PTHR23513:SF6">
    <property type="entry name" value="MAJOR FACILITATOR SUPERFAMILY ASSOCIATED DOMAIN-CONTAINING PROTEIN"/>
    <property type="match status" value="1"/>
</dbReference>
<dbReference type="PANTHER" id="PTHR23513">
    <property type="entry name" value="INTEGRAL MEMBRANE EFFLUX PROTEIN-RELATED"/>
    <property type="match status" value="1"/>
</dbReference>
<accession>A0ABV6GX13</accession>
<dbReference type="Pfam" id="PF07690">
    <property type="entry name" value="MFS_1"/>
    <property type="match status" value="1"/>
</dbReference>
<feature type="transmembrane region" description="Helical" evidence="6">
    <location>
        <begin position="272"/>
        <end position="291"/>
    </location>
</feature>
<evidence type="ECO:0000256" key="3">
    <source>
        <dbReference type="ARBA" id="ARBA00022692"/>
    </source>
</evidence>
<name>A0ABV6GX13_9BACL</name>
<evidence type="ECO:0000256" key="5">
    <source>
        <dbReference type="ARBA" id="ARBA00023136"/>
    </source>
</evidence>
<dbReference type="Gene3D" id="1.20.1250.20">
    <property type="entry name" value="MFS general substrate transporter like domains"/>
    <property type="match status" value="1"/>
</dbReference>
<organism evidence="7 8">
    <name type="scientific">Geobacillus jurassicus</name>
    <dbReference type="NCBI Taxonomy" id="235932"/>
    <lineage>
        <taxon>Bacteria</taxon>
        <taxon>Bacillati</taxon>
        <taxon>Bacillota</taxon>
        <taxon>Bacilli</taxon>
        <taxon>Bacillales</taxon>
        <taxon>Anoxybacillaceae</taxon>
        <taxon>Geobacillus</taxon>
    </lineage>
</organism>
<evidence type="ECO:0000256" key="1">
    <source>
        <dbReference type="ARBA" id="ARBA00004651"/>
    </source>
</evidence>
<proteinExistence type="predicted"/>
<feature type="transmembrane region" description="Helical" evidence="6">
    <location>
        <begin position="53"/>
        <end position="79"/>
    </location>
</feature>
<evidence type="ECO:0000256" key="2">
    <source>
        <dbReference type="ARBA" id="ARBA00022475"/>
    </source>
</evidence>
<feature type="transmembrane region" description="Helical" evidence="6">
    <location>
        <begin position="126"/>
        <end position="144"/>
    </location>
</feature>
<keyword evidence="3 6" id="KW-0812">Transmembrane</keyword>
<dbReference type="EMBL" id="JBHLVN010000144">
    <property type="protein sequence ID" value="MFC0299049.1"/>
    <property type="molecule type" value="Genomic_DNA"/>
</dbReference>
<comment type="subcellular location">
    <subcellularLocation>
        <location evidence="1">Cell membrane</location>
        <topology evidence="1">Multi-pass membrane protein</topology>
    </subcellularLocation>
</comment>
<dbReference type="InterPro" id="IPR036259">
    <property type="entry name" value="MFS_trans_sf"/>
</dbReference>